<reference evidence="1" key="1">
    <citation type="submission" date="2023-08" db="EMBL/GenBank/DDBJ databases">
        <title>Increased levels of nutrients transform a symbiont into a lethal pathobiont.</title>
        <authorList>
            <person name="Lachnit T."/>
            <person name="Ulrich L."/>
            <person name="Willmer F.M."/>
            <person name="Hasenbein T."/>
            <person name="Steiner L.X."/>
            <person name="Wolters M."/>
            <person name="Herbst E.M."/>
            <person name="Deines P."/>
        </authorList>
    </citation>
    <scope>NUCLEOTIDE SEQUENCE</scope>
    <source>
        <strain evidence="1">T3</strain>
    </source>
</reference>
<organism evidence="1">
    <name type="scientific">Pseudomonas solani</name>
    <dbReference type="NCBI Taxonomy" id="2731552"/>
    <lineage>
        <taxon>Bacteria</taxon>
        <taxon>Pseudomonadati</taxon>
        <taxon>Pseudomonadota</taxon>
        <taxon>Gammaproteobacteria</taxon>
        <taxon>Pseudomonadales</taxon>
        <taxon>Pseudomonadaceae</taxon>
        <taxon>Pseudomonas</taxon>
    </lineage>
</organism>
<sequence length="143" mass="16083">MSYLFQDGIEAALQVESMRGNASYLKSQCEQMTQKLINDSPRHINIHDDLSYAESLIFSMGNQFKPSGVAQGEWAGDYVSEWRMVSGNAGVIRGMVSNELYRAYQIGLDIRSNRVVGKMFKLAVMVWSTIGDYSSPTQNEGRR</sequence>
<dbReference type="EMBL" id="CP158373">
    <property type="protein sequence ID" value="XBY66251.1"/>
    <property type="molecule type" value="Genomic_DNA"/>
</dbReference>
<name>A0AAU7YB79_9PSED</name>
<gene>
    <name evidence="1" type="ORF">ABS648_10975</name>
</gene>
<accession>A0AAU7YB79</accession>
<dbReference type="RefSeq" id="WP_169708426.1">
    <property type="nucleotide sequence ID" value="NZ_CP158373.1"/>
</dbReference>
<protein>
    <submittedName>
        <fullName evidence="1">Uncharacterized protein</fullName>
    </submittedName>
</protein>
<dbReference type="AlphaFoldDB" id="A0AAU7YB79"/>
<proteinExistence type="predicted"/>
<evidence type="ECO:0000313" key="1">
    <source>
        <dbReference type="EMBL" id="XBY66251.1"/>
    </source>
</evidence>